<evidence type="ECO:0000313" key="1">
    <source>
        <dbReference type="EMBL" id="KKW93868.1"/>
    </source>
</evidence>
<name>A0A0M3AVB1_9SPHN</name>
<dbReference type="Proteomes" id="UP000033874">
    <property type="component" value="Unassembled WGS sequence"/>
</dbReference>
<keyword evidence="2" id="KW-1185">Reference proteome</keyword>
<dbReference type="PATRIC" id="fig|56193.3.peg.864"/>
<accession>A0A0M3AVB1</accession>
<comment type="caution">
    <text evidence="1">The sequence shown here is derived from an EMBL/GenBank/DDBJ whole genome shotgun (WGS) entry which is preliminary data.</text>
</comment>
<dbReference type="AlphaFoldDB" id="A0A0M3AVB1"/>
<protein>
    <recommendedName>
        <fullName evidence="3">Lipoprotein</fullName>
    </recommendedName>
</protein>
<evidence type="ECO:0008006" key="3">
    <source>
        <dbReference type="Google" id="ProtNLM"/>
    </source>
</evidence>
<dbReference type="PROSITE" id="PS51257">
    <property type="entry name" value="PROKAR_LIPOPROTEIN"/>
    <property type="match status" value="1"/>
</dbReference>
<proteinExistence type="predicted"/>
<sequence length="121" mass="12807">MRYLTATILPLALLGGCVSTAEVREKPIAFEGSSVRPVRDVADCVAAFMRQGRAGLVTTDPIDAGLSVALNVRGQFGNIVFTVADIIRQGESTHLTVRGVGGKSKNPEKDYAPYAQCLKAA</sequence>
<dbReference type="RefSeq" id="WP_046762303.1">
    <property type="nucleotide sequence ID" value="NZ_LBIC01000001.1"/>
</dbReference>
<reference evidence="1 2" key="1">
    <citation type="submission" date="2015-04" db="EMBL/GenBank/DDBJ databases">
        <title>Genome sequence of aromatic hydrocarbons-degrading Sphingobium chungbukense DJ77.</title>
        <authorList>
            <person name="Kim Y.-C."/>
            <person name="Chae J.-C."/>
        </authorList>
    </citation>
    <scope>NUCLEOTIDE SEQUENCE [LARGE SCALE GENOMIC DNA]</scope>
    <source>
        <strain evidence="1 2">DJ77</strain>
    </source>
</reference>
<dbReference type="STRING" id="56193.YP76_04215"/>
<gene>
    <name evidence="1" type="ORF">YP76_04215</name>
</gene>
<organism evidence="1 2">
    <name type="scientific">Sphingobium chungbukense</name>
    <dbReference type="NCBI Taxonomy" id="56193"/>
    <lineage>
        <taxon>Bacteria</taxon>
        <taxon>Pseudomonadati</taxon>
        <taxon>Pseudomonadota</taxon>
        <taxon>Alphaproteobacteria</taxon>
        <taxon>Sphingomonadales</taxon>
        <taxon>Sphingomonadaceae</taxon>
        <taxon>Sphingobium</taxon>
    </lineage>
</organism>
<dbReference type="EMBL" id="LBIC01000001">
    <property type="protein sequence ID" value="KKW93868.1"/>
    <property type="molecule type" value="Genomic_DNA"/>
</dbReference>
<evidence type="ECO:0000313" key="2">
    <source>
        <dbReference type="Proteomes" id="UP000033874"/>
    </source>
</evidence>